<dbReference type="OMA" id="CRCIQPV"/>
<evidence type="ECO:0000256" key="1">
    <source>
        <dbReference type="ARBA" id="ARBA00010476"/>
    </source>
</evidence>
<sequence>MFRGCTVWAVAGRPLTPRLLHRPLPRRVYFHSSPRSQQSKCPGCGQPLPSPLPACSNCWNVFALPKDITHHELLGLPYGPNPFVVDLPALKQRFRAAQSVCHPDSWASKNPEKLDVAQALSARVNHAYQTLLEPLSRIEYILEQHRLPLSETEKVQDPEFMMEIMEAREAIDEAEDRAQVEAIFEENTGRVAETIKELEKLVEEEDWPAAKLGAIRLRYLQGIQRAAKRWLDNH</sequence>
<dbReference type="RefSeq" id="XP_001828730.2">
    <property type="nucleotide sequence ID" value="XM_001828678.2"/>
</dbReference>
<keyword evidence="2" id="KW-0143">Chaperone</keyword>
<keyword evidence="5" id="KW-1185">Reference proteome</keyword>
<dbReference type="GeneID" id="6005153"/>
<dbReference type="Pfam" id="PF07743">
    <property type="entry name" value="HSCB_C"/>
    <property type="match status" value="1"/>
</dbReference>
<dbReference type="InterPro" id="IPR009073">
    <property type="entry name" value="HscB_oligo_C"/>
</dbReference>
<proteinExistence type="inferred from homology"/>
<dbReference type="Gene3D" id="1.20.1280.20">
    <property type="entry name" value="HscB, C-terminal domain"/>
    <property type="match status" value="1"/>
</dbReference>
<reference evidence="4 5" key="1">
    <citation type="journal article" date="2010" name="Proc. Natl. Acad. Sci. U.S.A.">
        <title>Insights into evolution of multicellular fungi from the assembled chromosomes of the mushroom Coprinopsis cinerea (Coprinus cinereus).</title>
        <authorList>
            <person name="Stajich J.E."/>
            <person name="Wilke S.K."/>
            <person name="Ahren D."/>
            <person name="Au C.H."/>
            <person name="Birren B.W."/>
            <person name="Borodovsky M."/>
            <person name="Burns C."/>
            <person name="Canback B."/>
            <person name="Casselton L.A."/>
            <person name="Cheng C.K."/>
            <person name="Deng J."/>
            <person name="Dietrich F.S."/>
            <person name="Fargo D.C."/>
            <person name="Farman M.L."/>
            <person name="Gathman A.C."/>
            <person name="Goldberg J."/>
            <person name="Guigo R."/>
            <person name="Hoegger P.J."/>
            <person name="Hooker J.B."/>
            <person name="Huggins A."/>
            <person name="James T.Y."/>
            <person name="Kamada T."/>
            <person name="Kilaru S."/>
            <person name="Kodira C."/>
            <person name="Kues U."/>
            <person name="Kupfer D."/>
            <person name="Kwan H.S."/>
            <person name="Lomsadze A."/>
            <person name="Li W."/>
            <person name="Lilly W.W."/>
            <person name="Ma L.J."/>
            <person name="Mackey A.J."/>
            <person name="Manning G."/>
            <person name="Martin F."/>
            <person name="Muraguchi H."/>
            <person name="Natvig D.O."/>
            <person name="Palmerini H."/>
            <person name="Ramesh M.A."/>
            <person name="Rehmeyer C.J."/>
            <person name="Roe B.A."/>
            <person name="Shenoy N."/>
            <person name="Stanke M."/>
            <person name="Ter-Hovhannisyan V."/>
            <person name="Tunlid A."/>
            <person name="Velagapudi R."/>
            <person name="Vision T.J."/>
            <person name="Zeng Q."/>
            <person name="Zolan M.E."/>
            <person name="Pukkila P.J."/>
        </authorList>
    </citation>
    <scope>NUCLEOTIDE SEQUENCE [LARGE SCALE GENOMIC DNA]</scope>
    <source>
        <strain evidence="5">Okayama-7 / 130 / ATCC MYA-4618 / FGSC 9003</strain>
    </source>
</reference>
<gene>
    <name evidence="4" type="ORF">CC1G_06716</name>
</gene>
<dbReference type="EMBL" id="AACS02000001">
    <property type="protein sequence ID" value="EAU92996.2"/>
    <property type="molecule type" value="Genomic_DNA"/>
</dbReference>
<comment type="caution">
    <text evidence="4">The sequence shown here is derived from an EMBL/GenBank/DDBJ whole genome shotgun (WGS) entry which is preliminary data.</text>
</comment>
<dbReference type="KEGG" id="cci:CC1G_06716"/>
<evidence type="ECO:0000256" key="2">
    <source>
        <dbReference type="ARBA" id="ARBA00023186"/>
    </source>
</evidence>
<dbReference type="HOGENOM" id="CLU_068529_0_1_1"/>
<dbReference type="GO" id="GO:0005739">
    <property type="term" value="C:mitochondrion"/>
    <property type="evidence" value="ECO:0007669"/>
    <property type="project" value="TreeGrafter"/>
</dbReference>
<protein>
    <recommendedName>
        <fullName evidence="3">Co-chaperone HscB C-terminal oligomerisation domain-containing protein</fullName>
    </recommendedName>
</protein>
<dbReference type="InterPro" id="IPR036386">
    <property type="entry name" value="HscB_C_sf"/>
</dbReference>
<evidence type="ECO:0000313" key="5">
    <source>
        <dbReference type="Proteomes" id="UP000001861"/>
    </source>
</evidence>
<evidence type="ECO:0000313" key="4">
    <source>
        <dbReference type="EMBL" id="EAU92996.2"/>
    </source>
</evidence>
<dbReference type="InterPro" id="IPR036869">
    <property type="entry name" value="J_dom_sf"/>
</dbReference>
<dbReference type="OrthoDB" id="448954at2759"/>
<organism evidence="4 5">
    <name type="scientific">Coprinopsis cinerea (strain Okayama-7 / 130 / ATCC MYA-4618 / FGSC 9003)</name>
    <name type="common">Inky cap fungus</name>
    <name type="synonym">Hormographiella aspergillata</name>
    <dbReference type="NCBI Taxonomy" id="240176"/>
    <lineage>
        <taxon>Eukaryota</taxon>
        <taxon>Fungi</taxon>
        <taxon>Dikarya</taxon>
        <taxon>Basidiomycota</taxon>
        <taxon>Agaricomycotina</taxon>
        <taxon>Agaricomycetes</taxon>
        <taxon>Agaricomycetidae</taxon>
        <taxon>Agaricales</taxon>
        <taxon>Agaricineae</taxon>
        <taxon>Psathyrellaceae</taxon>
        <taxon>Coprinopsis</taxon>
    </lineage>
</organism>
<dbReference type="eggNOG" id="KOG3192">
    <property type="taxonomic scope" value="Eukaryota"/>
</dbReference>
<comment type="similarity">
    <text evidence="1">Belongs to the HscB family.</text>
</comment>
<dbReference type="VEuPathDB" id="FungiDB:CC1G_06716"/>
<dbReference type="SUPFAM" id="SSF47144">
    <property type="entry name" value="HSC20 (HSCB), C-terminal oligomerisation domain"/>
    <property type="match status" value="1"/>
</dbReference>
<feature type="domain" description="Co-chaperone HscB C-terminal oligomerisation" evidence="3">
    <location>
        <begin position="156"/>
        <end position="228"/>
    </location>
</feature>
<accession>A8N1N6</accession>
<dbReference type="FunCoup" id="A8N1N6">
    <property type="interactions" value="233"/>
</dbReference>
<dbReference type="PANTHER" id="PTHR14021:SF15">
    <property type="entry name" value="IRON-SULFUR CLUSTER CO-CHAPERONE PROTEIN HSCB"/>
    <property type="match status" value="1"/>
</dbReference>
<dbReference type="InterPro" id="IPR004640">
    <property type="entry name" value="HscB"/>
</dbReference>
<dbReference type="GO" id="GO:0051087">
    <property type="term" value="F:protein-folding chaperone binding"/>
    <property type="evidence" value="ECO:0007669"/>
    <property type="project" value="InterPro"/>
</dbReference>
<dbReference type="SUPFAM" id="SSF46565">
    <property type="entry name" value="Chaperone J-domain"/>
    <property type="match status" value="1"/>
</dbReference>
<evidence type="ECO:0000259" key="3">
    <source>
        <dbReference type="Pfam" id="PF07743"/>
    </source>
</evidence>
<dbReference type="InParanoid" id="A8N1N6"/>
<name>A8N1N6_COPC7</name>
<dbReference type="GO" id="GO:0001671">
    <property type="term" value="F:ATPase activator activity"/>
    <property type="evidence" value="ECO:0007669"/>
    <property type="project" value="InterPro"/>
</dbReference>
<dbReference type="GO" id="GO:0051259">
    <property type="term" value="P:protein complex oligomerization"/>
    <property type="evidence" value="ECO:0007669"/>
    <property type="project" value="InterPro"/>
</dbReference>
<dbReference type="NCBIfam" id="TIGR00714">
    <property type="entry name" value="hscB"/>
    <property type="match status" value="1"/>
</dbReference>
<dbReference type="STRING" id="240176.A8N1N6"/>
<dbReference type="GO" id="GO:0044571">
    <property type="term" value="P:[2Fe-2S] cluster assembly"/>
    <property type="evidence" value="ECO:0007669"/>
    <property type="project" value="InterPro"/>
</dbReference>
<dbReference type="PANTHER" id="PTHR14021">
    <property type="entry name" value="IRON-SULFUR CLUSTER CO-CHAPERONE PROTEIN HSCB"/>
    <property type="match status" value="1"/>
</dbReference>
<dbReference type="Gene3D" id="1.10.287.110">
    <property type="entry name" value="DnaJ domain"/>
    <property type="match status" value="1"/>
</dbReference>
<dbReference type="AlphaFoldDB" id="A8N1N6"/>
<dbReference type="Proteomes" id="UP000001861">
    <property type="component" value="Unassembled WGS sequence"/>
</dbReference>